<evidence type="ECO:0000259" key="13">
    <source>
        <dbReference type="Pfam" id="PF17657"/>
    </source>
</evidence>
<dbReference type="Gene3D" id="3.20.20.140">
    <property type="entry name" value="Metal-dependent hydrolases"/>
    <property type="match status" value="1"/>
</dbReference>
<name>A0A934JVB8_9BACT</name>
<dbReference type="GO" id="GO:0006281">
    <property type="term" value="P:DNA repair"/>
    <property type="evidence" value="ECO:0007669"/>
    <property type="project" value="UniProtKB-KW"/>
</dbReference>
<comment type="caution">
    <text evidence="14">The sequence shown here is derived from an EMBL/GenBank/DDBJ whole genome shotgun (WGS) entry which is preliminary data.</text>
</comment>
<keyword evidence="5" id="KW-0235">DNA replication</keyword>
<dbReference type="InterPro" id="IPR029460">
    <property type="entry name" value="DNAPol_HHH"/>
</dbReference>
<keyword evidence="3 14" id="KW-0808">Transferase</keyword>
<evidence type="ECO:0000256" key="6">
    <source>
        <dbReference type="ARBA" id="ARBA00022763"/>
    </source>
</evidence>
<dbReference type="NCBIfam" id="TIGR00594">
    <property type="entry name" value="polc"/>
    <property type="match status" value="1"/>
</dbReference>
<feature type="region of interest" description="Disordered" evidence="10">
    <location>
        <begin position="1"/>
        <end position="37"/>
    </location>
</feature>
<dbReference type="AlphaFoldDB" id="A0A934JVB8"/>
<dbReference type="Gene3D" id="1.10.150.870">
    <property type="match status" value="1"/>
</dbReference>
<evidence type="ECO:0000256" key="2">
    <source>
        <dbReference type="ARBA" id="ARBA00022490"/>
    </source>
</evidence>
<dbReference type="Pfam" id="PF17657">
    <property type="entry name" value="DNA_pol3_finger"/>
    <property type="match status" value="1"/>
</dbReference>
<dbReference type="EC" id="2.7.7.7" evidence="1"/>
<dbReference type="PANTHER" id="PTHR32294:SF4">
    <property type="entry name" value="ERROR-PRONE DNA POLYMERASE"/>
    <property type="match status" value="1"/>
</dbReference>
<evidence type="ECO:0000256" key="9">
    <source>
        <dbReference type="ARBA" id="ARBA00049244"/>
    </source>
</evidence>
<accession>A0A934JVB8</accession>
<protein>
    <recommendedName>
        <fullName evidence="1">DNA-directed DNA polymerase</fullName>
        <ecNumber evidence="1">2.7.7.7</ecNumber>
    </recommendedName>
</protein>
<evidence type="ECO:0000256" key="4">
    <source>
        <dbReference type="ARBA" id="ARBA00022695"/>
    </source>
</evidence>
<organism evidence="14 15">
    <name type="scientific">Candidatus Aeolococcus gillhamiae</name>
    <dbReference type="NCBI Taxonomy" id="3127015"/>
    <lineage>
        <taxon>Bacteria</taxon>
        <taxon>Bacillati</taxon>
        <taxon>Candidatus Dormiibacterota</taxon>
        <taxon>Candidatus Dormibacteria</taxon>
        <taxon>Candidatus Aeolococcales</taxon>
        <taxon>Candidatus Aeolococcaceae</taxon>
        <taxon>Candidatus Aeolococcus</taxon>
    </lineage>
</organism>
<reference evidence="14 15" key="1">
    <citation type="submission" date="2020-10" db="EMBL/GenBank/DDBJ databases">
        <title>Ca. Dormibacterota MAGs.</title>
        <authorList>
            <person name="Montgomery K."/>
        </authorList>
    </citation>
    <scope>NUCLEOTIDE SEQUENCE [LARGE SCALE GENOMIC DNA]</scope>
    <source>
        <strain evidence="14">SC8812_S17_18</strain>
    </source>
</reference>
<evidence type="ECO:0000256" key="3">
    <source>
        <dbReference type="ARBA" id="ARBA00022679"/>
    </source>
</evidence>
<feature type="region of interest" description="Disordered" evidence="10">
    <location>
        <begin position="810"/>
        <end position="846"/>
    </location>
</feature>
<evidence type="ECO:0000256" key="1">
    <source>
        <dbReference type="ARBA" id="ARBA00012417"/>
    </source>
</evidence>
<comment type="catalytic activity">
    <reaction evidence="9">
        <text>DNA(n) + a 2'-deoxyribonucleoside 5'-triphosphate = DNA(n+1) + diphosphate</text>
        <dbReference type="Rhea" id="RHEA:22508"/>
        <dbReference type="Rhea" id="RHEA-COMP:17339"/>
        <dbReference type="Rhea" id="RHEA-COMP:17340"/>
        <dbReference type="ChEBI" id="CHEBI:33019"/>
        <dbReference type="ChEBI" id="CHEBI:61560"/>
        <dbReference type="ChEBI" id="CHEBI:173112"/>
        <dbReference type="EC" id="2.7.7.7"/>
    </reaction>
</comment>
<dbReference type="CDD" id="cd04485">
    <property type="entry name" value="DnaE_OBF"/>
    <property type="match status" value="1"/>
</dbReference>
<dbReference type="PANTHER" id="PTHR32294">
    <property type="entry name" value="DNA POLYMERASE III SUBUNIT ALPHA"/>
    <property type="match status" value="1"/>
</dbReference>
<sequence length="1020" mass="112187">PPPERPASLRPTAGPFPQGWPGLPSTTTLADGEPATVDPADLDGCTVLAGGPESVITTALVRGDLRGATRRAEQLRDCFGRDRVALLLSHHRHPGDSWLAAQTALLARRTGVPLVASGLPVHANHGDKPLLDVLTAIRHRTTLDAAAAHGLLLPNAEHRLRSEVELRSLLADHPEAFDLAAHLASQCDVELDFTESRFPGFPVPDGETPFSVLYRLCQESVQRKYRPMTRAVAARLQRELEVIEKTKLAEFFLITWDIMRFAREQHIPGQGRGSAADSIVAYLLDITRVDPVAHDLLFERFLHEDHQGTPDIDIDFSTDHREQVLQYVYEKYGADRTGMVANVVTYRPRMAMRQVGAAMGFPEMLIDKLAKSVDGWYMVDVAAALETAGVDSSDPHASLPWGQFINVLQQIEGTPRHLGIHVGGMLVTGEPLVDVAPVERATMPGRVVVQFNKDDVEDLGLIKMDLLGLRTLSAIAECLDHIEERTGQRPDLDALPLDDPAVYASIQKVDTIGLFQIESRAQQQSLWQSQPREFNDLIVQVAIIRPGPIQGDAVNPYLRRRQGLEPVTYLHPSLEPILAETMGVVLYQEQILRIVMEVAGYTAGQADRFRRAMNRHRSRIEMEELRDEFVSKCGSVSGMPVAVAEQIFKGVAGFAQFGFCKSHAAAFARTAYETAWLRLHHPAEYVCALLNAQPMGFYHPSVLVEDAKRHGVQFLAVDVARSRARCTMEDGAVRLGFNYMKALGPAARIACEAAALAGATSLRDFWRHTLLPRRAMENLVLAGAFDAVQPGRHRRELLWELKQVEESLPPRTAARRAADVPATPSARRPPRGRGALAGSRLGDDTPAVRRLEADPLPPLLELPVTPPALPEMDERTRVLTEYALSEVSTGRHLLSFIRAQLAALNCRPLATIRDVADGTRVRVAGLVIARQAPASASGFRFFTLADEDAHLDLIFRPAVVTRTRRVANHNPLLMVEGCLQNERGRVNLVVETVTALDGDGVPLDPDAATTVAAPPSHDFR</sequence>
<dbReference type="Pfam" id="PF07733">
    <property type="entry name" value="DNA_pol3_alpha"/>
    <property type="match status" value="1"/>
</dbReference>
<keyword evidence="4 14" id="KW-0548">Nucleotidyltransferase</keyword>
<dbReference type="InterPro" id="IPR004805">
    <property type="entry name" value="DnaE2/DnaE/PolC"/>
</dbReference>
<dbReference type="GO" id="GO:0008408">
    <property type="term" value="F:3'-5' exonuclease activity"/>
    <property type="evidence" value="ECO:0007669"/>
    <property type="project" value="InterPro"/>
</dbReference>
<dbReference type="GO" id="GO:0003887">
    <property type="term" value="F:DNA-directed DNA polymerase activity"/>
    <property type="evidence" value="ECO:0007669"/>
    <property type="project" value="UniProtKB-KW"/>
</dbReference>
<evidence type="ECO:0000256" key="10">
    <source>
        <dbReference type="SAM" id="MobiDB-lite"/>
    </source>
</evidence>
<dbReference type="Proteomes" id="UP000606991">
    <property type="component" value="Unassembled WGS sequence"/>
</dbReference>
<dbReference type="EMBL" id="JAEKNS010000127">
    <property type="protein sequence ID" value="MBJ7595632.1"/>
    <property type="molecule type" value="Genomic_DNA"/>
</dbReference>
<evidence type="ECO:0000256" key="7">
    <source>
        <dbReference type="ARBA" id="ARBA00022932"/>
    </source>
</evidence>
<dbReference type="InterPro" id="IPR040982">
    <property type="entry name" value="DNA_pol3_finger"/>
</dbReference>
<dbReference type="InterPro" id="IPR011708">
    <property type="entry name" value="DNA_pol3_alpha_NTPase_dom"/>
</dbReference>
<keyword evidence="8" id="KW-0234">DNA repair</keyword>
<keyword evidence="6" id="KW-0227">DNA damage</keyword>
<evidence type="ECO:0000259" key="11">
    <source>
        <dbReference type="Pfam" id="PF07733"/>
    </source>
</evidence>
<keyword evidence="7" id="KW-0239">DNA-directed DNA polymerase</keyword>
<keyword evidence="2" id="KW-0963">Cytoplasm</keyword>
<evidence type="ECO:0000256" key="5">
    <source>
        <dbReference type="ARBA" id="ARBA00022705"/>
    </source>
</evidence>
<evidence type="ECO:0000256" key="8">
    <source>
        <dbReference type="ARBA" id="ARBA00023204"/>
    </source>
</evidence>
<evidence type="ECO:0000259" key="12">
    <source>
        <dbReference type="Pfam" id="PF14579"/>
    </source>
</evidence>
<evidence type="ECO:0000313" key="14">
    <source>
        <dbReference type="EMBL" id="MBJ7595632.1"/>
    </source>
</evidence>
<evidence type="ECO:0000313" key="15">
    <source>
        <dbReference type="Proteomes" id="UP000606991"/>
    </source>
</evidence>
<feature type="domain" description="DNA polymerase III alpha subunit finger" evidence="13">
    <location>
        <begin position="471"/>
        <end position="633"/>
    </location>
</feature>
<dbReference type="GO" id="GO:0006260">
    <property type="term" value="P:DNA replication"/>
    <property type="evidence" value="ECO:0007669"/>
    <property type="project" value="UniProtKB-KW"/>
</dbReference>
<dbReference type="RefSeq" id="WP_337312914.1">
    <property type="nucleotide sequence ID" value="NZ_JAEKNS010000127.1"/>
</dbReference>
<proteinExistence type="predicted"/>
<feature type="compositionally biased region" description="Low complexity" evidence="10">
    <location>
        <begin position="821"/>
        <end position="840"/>
    </location>
</feature>
<gene>
    <name evidence="14" type="primary">dnaE</name>
    <name evidence="14" type="ORF">JF886_12370</name>
</gene>
<feature type="non-terminal residue" evidence="14">
    <location>
        <position position="1"/>
    </location>
</feature>
<dbReference type="Pfam" id="PF14579">
    <property type="entry name" value="HHH_6"/>
    <property type="match status" value="1"/>
</dbReference>
<feature type="domain" description="DNA polymerase helix-hairpin-helix motif" evidence="12">
    <location>
        <begin position="711"/>
        <end position="793"/>
    </location>
</feature>
<feature type="domain" description="Bacterial DNA polymerase III alpha subunit NTPase" evidence="11">
    <location>
        <begin position="212"/>
        <end position="468"/>
    </location>
</feature>